<proteinExistence type="predicted"/>
<organism evidence="2 3">
    <name type="scientific">Clostridium intestinale DSM 6191</name>
    <dbReference type="NCBI Taxonomy" id="1121320"/>
    <lineage>
        <taxon>Bacteria</taxon>
        <taxon>Bacillati</taxon>
        <taxon>Bacillota</taxon>
        <taxon>Clostridia</taxon>
        <taxon>Eubacteriales</taxon>
        <taxon>Clostridiaceae</taxon>
        <taxon>Clostridium</taxon>
    </lineage>
</organism>
<dbReference type="Pfam" id="PF14584">
    <property type="entry name" value="DUF4446"/>
    <property type="match status" value="1"/>
</dbReference>
<dbReference type="Proteomes" id="UP000184241">
    <property type="component" value="Unassembled WGS sequence"/>
</dbReference>
<protein>
    <recommendedName>
        <fullName evidence="4">DUF4446 domain-containing protein</fullName>
    </recommendedName>
</protein>
<evidence type="ECO:0000313" key="3">
    <source>
        <dbReference type="Proteomes" id="UP000184241"/>
    </source>
</evidence>
<name>A0A1M5ZS19_9CLOT</name>
<feature type="transmembrane region" description="Helical" evidence="1">
    <location>
        <begin position="12"/>
        <end position="34"/>
    </location>
</feature>
<evidence type="ECO:0000313" key="2">
    <source>
        <dbReference type="EMBL" id="SHI26982.1"/>
    </source>
</evidence>
<reference evidence="2 3" key="1">
    <citation type="submission" date="2016-11" db="EMBL/GenBank/DDBJ databases">
        <authorList>
            <person name="Jaros S."/>
            <person name="Januszkiewicz K."/>
            <person name="Wedrychowicz H."/>
        </authorList>
    </citation>
    <scope>NUCLEOTIDE SEQUENCE [LARGE SCALE GENOMIC DNA]</scope>
    <source>
        <strain evidence="2 3">DSM 6191</strain>
    </source>
</reference>
<dbReference type="InterPro" id="IPR027981">
    <property type="entry name" value="DUF4446"/>
</dbReference>
<dbReference type="EMBL" id="FQXU01000010">
    <property type="protein sequence ID" value="SHI26982.1"/>
    <property type="molecule type" value="Genomic_DNA"/>
</dbReference>
<gene>
    <name evidence="2" type="ORF">SAMN02745941_03324</name>
</gene>
<keyword evidence="1" id="KW-0812">Transmembrane</keyword>
<accession>A0A1M5ZS19</accession>
<keyword evidence="1" id="KW-0472">Membrane</keyword>
<evidence type="ECO:0008006" key="4">
    <source>
        <dbReference type="Google" id="ProtNLM"/>
    </source>
</evidence>
<dbReference type="RefSeq" id="WP_073021271.1">
    <property type="nucleotide sequence ID" value="NZ_FQXU01000010.1"/>
</dbReference>
<keyword evidence="1" id="KW-1133">Transmembrane helix</keyword>
<sequence length="166" mass="18800">MENILSIINSYGAYIFIGMGVVIVFLFILIMILFRSLNKVENRYRKLMRGANSKNIEELIMGYLDKVDKANEKSQEAFDLCNKVEEKMKKSIQKVSVIRYKAFEDVGSDLSFSVALLDENNDGVILTGIYGRNESTTYAKPIDKGISRYDLSEEEMSVLNKAIGTV</sequence>
<evidence type="ECO:0000256" key="1">
    <source>
        <dbReference type="SAM" id="Phobius"/>
    </source>
</evidence>
<dbReference type="AlphaFoldDB" id="A0A1M5ZS19"/>